<dbReference type="OrthoDB" id="1738492at2"/>
<evidence type="ECO:0000313" key="2">
    <source>
        <dbReference type="EMBL" id="GGM24337.1"/>
    </source>
</evidence>
<reference evidence="2" key="1">
    <citation type="journal article" date="2014" name="Int. J. Syst. Evol. Microbiol.">
        <title>Complete genome sequence of Corynebacterium casei LMG S-19264T (=DSM 44701T), isolated from a smear-ripened cheese.</title>
        <authorList>
            <consortium name="US DOE Joint Genome Institute (JGI-PGF)"/>
            <person name="Walter F."/>
            <person name="Albersmeier A."/>
            <person name="Kalinowski J."/>
            <person name="Ruckert C."/>
        </authorList>
    </citation>
    <scope>NUCLEOTIDE SEQUENCE</scope>
    <source>
        <strain evidence="2">CGMCC 1.6333</strain>
    </source>
</reference>
<keyword evidence="1" id="KW-0472">Membrane</keyword>
<accession>A0A917WS39</accession>
<keyword evidence="1" id="KW-1133">Transmembrane helix</keyword>
<comment type="caution">
    <text evidence="2">The sequence shown here is derived from an EMBL/GenBank/DDBJ whole genome shotgun (WGS) entry which is preliminary data.</text>
</comment>
<dbReference type="Gene3D" id="3.40.190.10">
    <property type="entry name" value="Periplasmic binding protein-like II"/>
    <property type="match status" value="1"/>
</dbReference>
<dbReference type="AlphaFoldDB" id="A0A917WS39"/>
<dbReference type="EMBL" id="BMLG01000002">
    <property type="protein sequence ID" value="GGM24337.1"/>
    <property type="molecule type" value="Genomic_DNA"/>
</dbReference>
<gene>
    <name evidence="2" type="ORF">GCM10011351_07590</name>
</gene>
<dbReference type="RefSeq" id="WP_117153135.1">
    <property type="nucleotide sequence ID" value="NZ_BMLG01000002.1"/>
</dbReference>
<organism evidence="2 3">
    <name type="scientific">Paraliobacillus quinghaiensis</name>
    <dbReference type="NCBI Taxonomy" id="470815"/>
    <lineage>
        <taxon>Bacteria</taxon>
        <taxon>Bacillati</taxon>
        <taxon>Bacillota</taxon>
        <taxon>Bacilli</taxon>
        <taxon>Bacillales</taxon>
        <taxon>Bacillaceae</taxon>
        <taxon>Paraliobacillus</taxon>
    </lineage>
</organism>
<reference evidence="2" key="2">
    <citation type="submission" date="2020-09" db="EMBL/GenBank/DDBJ databases">
        <authorList>
            <person name="Sun Q."/>
            <person name="Zhou Y."/>
        </authorList>
    </citation>
    <scope>NUCLEOTIDE SEQUENCE</scope>
    <source>
        <strain evidence="2">CGMCC 1.6333</strain>
    </source>
</reference>
<keyword evidence="1" id="KW-0812">Transmembrane</keyword>
<sequence length="295" mass="33396">MDIKTAYEILELPKDATLDDLEDRFIILIKREQSVSANNVKEELNADQINTAYRVLRDYLTDEEEPESKIGLKEKIEHFFRYYKLHVIGVLAIILGVGVIVNTVIDNRNEQAKLADQPPAALKIVLLGDYVNEDLTELLEDNLNEELTPIQEKIASFFPEWERIELDLYYSPPEVRSQTDIGMTIKNQVNLAQNSPDVLIVDSSHFKTFVANGSLLALDDLSQSSKDAAENNLLFAQEVDDRPEQLYGVNITDSSIFQETNLPGKKIAVIFNTAENYENALAFINETAKTLDNED</sequence>
<evidence type="ECO:0000313" key="3">
    <source>
        <dbReference type="Proteomes" id="UP000618460"/>
    </source>
</evidence>
<name>A0A917WS39_9BACI</name>
<proteinExistence type="predicted"/>
<dbReference type="Proteomes" id="UP000618460">
    <property type="component" value="Unassembled WGS sequence"/>
</dbReference>
<protein>
    <submittedName>
        <fullName evidence="2">Uncharacterized protein</fullName>
    </submittedName>
</protein>
<evidence type="ECO:0000256" key="1">
    <source>
        <dbReference type="SAM" id="Phobius"/>
    </source>
</evidence>
<keyword evidence="3" id="KW-1185">Reference proteome</keyword>
<feature type="transmembrane region" description="Helical" evidence="1">
    <location>
        <begin position="85"/>
        <end position="105"/>
    </location>
</feature>